<dbReference type="Gene3D" id="3.40.190.170">
    <property type="entry name" value="Bacterial extracellular solute-binding protein, family 7"/>
    <property type="match status" value="1"/>
</dbReference>
<dbReference type="PROSITE" id="PS51318">
    <property type="entry name" value="TAT"/>
    <property type="match status" value="1"/>
</dbReference>
<feature type="binding site" evidence="2">
    <location>
        <position position="179"/>
    </location>
    <ligand>
        <name>substrate</name>
    </ligand>
</feature>
<proteinExistence type="predicted"/>
<organism evidence="4 5">
    <name type="scientific">Saltatorellus ferox</name>
    <dbReference type="NCBI Taxonomy" id="2528018"/>
    <lineage>
        <taxon>Bacteria</taxon>
        <taxon>Pseudomonadati</taxon>
        <taxon>Planctomycetota</taxon>
        <taxon>Planctomycetia</taxon>
        <taxon>Planctomycetia incertae sedis</taxon>
        <taxon>Saltatorellus</taxon>
    </lineage>
</organism>
<protein>
    <submittedName>
        <fullName evidence="4">Monocarboxylate 2-oxoacid-binding periplasmic protein</fullName>
    </submittedName>
</protein>
<dbReference type="EMBL" id="CP036434">
    <property type="protein sequence ID" value="QDV09881.1"/>
    <property type="molecule type" value="Genomic_DNA"/>
</dbReference>
<evidence type="ECO:0000256" key="3">
    <source>
        <dbReference type="PIRSR" id="PIRSR039026-2"/>
    </source>
</evidence>
<feature type="binding site" evidence="2">
    <location>
        <position position="200"/>
    </location>
    <ligand>
        <name>substrate</name>
    </ligand>
</feature>
<dbReference type="NCBIfam" id="NF037995">
    <property type="entry name" value="TRAP_S1"/>
    <property type="match status" value="1"/>
</dbReference>
<keyword evidence="5" id="KW-1185">Reference proteome</keyword>
<evidence type="ECO:0000313" key="5">
    <source>
        <dbReference type="Proteomes" id="UP000320390"/>
    </source>
</evidence>
<dbReference type="GO" id="GO:0046872">
    <property type="term" value="F:metal ion binding"/>
    <property type="evidence" value="ECO:0007669"/>
    <property type="project" value="UniProtKB-KW"/>
</dbReference>
<dbReference type="InterPro" id="IPR038404">
    <property type="entry name" value="TRAP_DctP_sf"/>
</dbReference>
<accession>A0A518F0M0</accession>
<dbReference type="PIRSF" id="PIRSF039026">
    <property type="entry name" value="SiaP"/>
    <property type="match status" value="1"/>
</dbReference>
<name>A0A518F0M0_9BACT</name>
<dbReference type="Pfam" id="PF03480">
    <property type="entry name" value="DctP"/>
    <property type="match status" value="1"/>
</dbReference>
<dbReference type="PANTHER" id="PTHR33376:SF5">
    <property type="entry name" value="EXTRACYTOPLASMIC SOLUTE RECEPTOR PROTEIN"/>
    <property type="match status" value="1"/>
</dbReference>
<dbReference type="GO" id="GO:0055085">
    <property type="term" value="P:transmembrane transport"/>
    <property type="evidence" value="ECO:0007669"/>
    <property type="project" value="InterPro"/>
</dbReference>
<keyword evidence="3" id="KW-0479">Metal-binding</keyword>
<reference evidence="4 5" key="1">
    <citation type="submission" date="2019-02" db="EMBL/GenBank/DDBJ databases">
        <title>Deep-cultivation of Planctomycetes and their phenomic and genomic characterization uncovers novel biology.</title>
        <authorList>
            <person name="Wiegand S."/>
            <person name="Jogler M."/>
            <person name="Boedeker C."/>
            <person name="Pinto D."/>
            <person name="Vollmers J."/>
            <person name="Rivas-Marin E."/>
            <person name="Kohn T."/>
            <person name="Peeters S.H."/>
            <person name="Heuer A."/>
            <person name="Rast P."/>
            <person name="Oberbeckmann S."/>
            <person name="Bunk B."/>
            <person name="Jeske O."/>
            <person name="Meyerdierks A."/>
            <person name="Storesund J.E."/>
            <person name="Kallscheuer N."/>
            <person name="Luecker S."/>
            <person name="Lage O.M."/>
            <person name="Pohl T."/>
            <person name="Merkel B.J."/>
            <person name="Hornburger P."/>
            <person name="Mueller R.-W."/>
            <person name="Bruemmer F."/>
            <person name="Labrenz M."/>
            <person name="Spormann A.M."/>
            <person name="Op den Camp H."/>
            <person name="Overmann J."/>
            <person name="Amann R."/>
            <person name="Jetten M.S.M."/>
            <person name="Mascher T."/>
            <person name="Medema M.H."/>
            <person name="Devos D.P."/>
            <person name="Kaster A.-K."/>
            <person name="Ovreas L."/>
            <person name="Rohde M."/>
            <person name="Galperin M.Y."/>
            <person name="Jogler C."/>
        </authorList>
    </citation>
    <scope>NUCLEOTIDE SEQUENCE [LARGE SCALE GENOMIC DNA]</scope>
    <source>
        <strain evidence="4 5">Poly30</strain>
    </source>
</reference>
<keyword evidence="1" id="KW-0732">Signal</keyword>
<gene>
    <name evidence="4" type="ORF">Poly30_54420</name>
</gene>
<dbReference type="AlphaFoldDB" id="A0A518F0M0"/>
<sequence>MLWDMSEPDLRSSDRALPRRRFLQGVGTAGLSLGAASCGSGTAGGGPAVHTGKRLRWRLASSFPSSLDAMFGAAELIGEEVGKMSGGRFEIRASQAGEIVPGTEVLDAVQKGAVQMGQTCGYYYTGKAAALALETCVPFGLTARQQTAWLMDGGGAELLAPILADFNVVSLPAGNTGTQMGGWFRNEVTGLDSLKGLKMRIPGLGGKVMSELGVSTQLLAGGEIYQALERGAIDATEWVGPYDDLKLGFHEVAKHYCYPGWWEPGPHLAFYVNRSEWDGLPEEYRAMLGSAARRAAELMQTRYDARNPAALAEIRKMDVKVTPFSEDLMRGAREASEQLLTDMGSDDAQYGKIVEAWRKFRKESFGWFGTAELEYARFAFGG</sequence>
<dbReference type="Proteomes" id="UP000320390">
    <property type="component" value="Chromosome"/>
</dbReference>
<feature type="binding site" evidence="3">
    <location>
        <position position="237"/>
    </location>
    <ligand>
        <name>substrate</name>
    </ligand>
</feature>
<dbReference type="GO" id="GO:0031317">
    <property type="term" value="C:tripartite ATP-independent periplasmic transporter complex"/>
    <property type="evidence" value="ECO:0007669"/>
    <property type="project" value="InterPro"/>
</dbReference>
<dbReference type="InterPro" id="IPR018389">
    <property type="entry name" value="DctP_fam"/>
</dbReference>
<evidence type="ECO:0000256" key="1">
    <source>
        <dbReference type="ARBA" id="ARBA00022729"/>
    </source>
</evidence>
<evidence type="ECO:0000256" key="2">
    <source>
        <dbReference type="PIRSR" id="PIRSR039026-1"/>
    </source>
</evidence>
<dbReference type="InterPro" id="IPR006311">
    <property type="entry name" value="TAT_signal"/>
</dbReference>
<dbReference type="PANTHER" id="PTHR33376">
    <property type="match status" value="1"/>
</dbReference>
<evidence type="ECO:0000313" key="4">
    <source>
        <dbReference type="EMBL" id="QDV09881.1"/>
    </source>
</evidence>
<feature type="binding site" evidence="3">
    <location>
        <position position="263"/>
    </location>
    <ligand>
        <name>substrate</name>
    </ligand>
</feature>
<feature type="binding site" evidence="3">
    <location>
        <position position="238"/>
    </location>
    <ligand>
        <name>Na(+)</name>
        <dbReference type="ChEBI" id="CHEBI:29101"/>
    </ligand>
</feature>
<dbReference type="Gene3D" id="3.40.190.10">
    <property type="entry name" value="Periplasmic binding protein-like II"/>
    <property type="match status" value="1"/>
</dbReference>
<dbReference type="InterPro" id="IPR026289">
    <property type="entry name" value="SBP_TakP-like"/>
</dbReference>